<name>A0A7W2ERL9_9BURK</name>
<dbReference type="GO" id="GO:0007165">
    <property type="term" value="P:signal transduction"/>
    <property type="evidence" value="ECO:0007669"/>
    <property type="project" value="InterPro"/>
</dbReference>
<comment type="caution">
    <text evidence="2">The sequence shown here is derived from an EMBL/GenBank/DDBJ whole genome shotgun (WGS) entry which is preliminary data.</text>
</comment>
<dbReference type="SUPFAM" id="SSF50341">
    <property type="entry name" value="CheW-like"/>
    <property type="match status" value="1"/>
</dbReference>
<evidence type="ECO:0000313" key="3">
    <source>
        <dbReference type="Proteomes" id="UP000534388"/>
    </source>
</evidence>
<keyword evidence="3" id="KW-1185">Reference proteome</keyword>
<feature type="domain" description="CheW-like" evidence="1">
    <location>
        <begin position="30"/>
        <end position="174"/>
    </location>
</feature>
<proteinExistence type="predicted"/>
<dbReference type="GO" id="GO:0006935">
    <property type="term" value="P:chemotaxis"/>
    <property type="evidence" value="ECO:0007669"/>
    <property type="project" value="InterPro"/>
</dbReference>
<dbReference type="PANTHER" id="PTHR22617:SF41">
    <property type="entry name" value="CHEMOTAXIS SIGNAL TRANSDUCTION SYSTEM ADAPTOR PROTEIN CHEW"/>
    <property type="match status" value="1"/>
</dbReference>
<dbReference type="Pfam" id="PF01584">
    <property type="entry name" value="CheW"/>
    <property type="match status" value="1"/>
</dbReference>
<dbReference type="AlphaFoldDB" id="A0A7W2ERL9"/>
<sequence>MNRTSSNSEPGELAMSALSVTSAAPADAGPAQFLTFMLGSDMFAIGILAIKEIIEYEGVTSVPQMPACISGVINLRGTAVPVMDLARRLERTPSPVGKRTCIIVVEVESGDGPFVIGILVDAVNAVLDIAAADIEPAPAFGAQVRADLLQGIGKVQGRFVLLLNVQHVVSASDIGAMAALAPALA</sequence>
<gene>
    <name evidence="2" type="ORF">H3H37_09625</name>
</gene>
<evidence type="ECO:0000313" key="2">
    <source>
        <dbReference type="EMBL" id="MBA5637311.1"/>
    </source>
</evidence>
<dbReference type="InterPro" id="IPR036061">
    <property type="entry name" value="CheW-like_dom_sf"/>
</dbReference>
<dbReference type="PANTHER" id="PTHR22617">
    <property type="entry name" value="CHEMOTAXIS SENSOR HISTIDINE KINASE-RELATED"/>
    <property type="match status" value="1"/>
</dbReference>
<dbReference type="InterPro" id="IPR039315">
    <property type="entry name" value="CheW"/>
</dbReference>
<evidence type="ECO:0000259" key="1">
    <source>
        <dbReference type="PROSITE" id="PS50851"/>
    </source>
</evidence>
<accession>A0A7W2ERL9</accession>
<dbReference type="Gene3D" id="2.40.50.180">
    <property type="entry name" value="CheA-289, Domain 4"/>
    <property type="match status" value="1"/>
</dbReference>
<dbReference type="Proteomes" id="UP000534388">
    <property type="component" value="Unassembled WGS sequence"/>
</dbReference>
<dbReference type="SMART" id="SM00260">
    <property type="entry name" value="CheW"/>
    <property type="match status" value="1"/>
</dbReference>
<organism evidence="2 3">
    <name type="scientific">Rugamonas brunnea</name>
    <dbReference type="NCBI Taxonomy" id="2758569"/>
    <lineage>
        <taxon>Bacteria</taxon>
        <taxon>Pseudomonadati</taxon>
        <taxon>Pseudomonadota</taxon>
        <taxon>Betaproteobacteria</taxon>
        <taxon>Burkholderiales</taxon>
        <taxon>Oxalobacteraceae</taxon>
        <taxon>Telluria group</taxon>
        <taxon>Rugamonas</taxon>
    </lineage>
</organism>
<dbReference type="InterPro" id="IPR002545">
    <property type="entry name" value="CheW-lke_dom"/>
</dbReference>
<dbReference type="EMBL" id="JACEZT010000005">
    <property type="protein sequence ID" value="MBA5637311.1"/>
    <property type="molecule type" value="Genomic_DNA"/>
</dbReference>
<protein>
    <submittedName>
        <fullName evidence="2">Purine-binding chemotaxis protein CheW</fullName>
    </submittedName>
</protein>
<dbReference type="PROSITE" id="PS50851">
    <property type="entry name" value="CHEW"/>
    <property type="match status" value="1"/>
</dbReference>
<dbReference type="GO" id="GO:0005829">
    <property type="term" value="C:cytosol"/>
    <property type="evidence" value="ECO:0007669"/>
    <property type="project" value="TreeGrafter"/>
</dbReference>
<reference evidence="2 3" key="1">
    <citation type="submission" date="2020-07" db="EMBL/GenBank/DDBJ databases">
        <title>Novel species isolated from subtropical streams in China.</title>
        <authorList>
            <person name="Lu H."/>
        </authorList>
    </citation>
    <scope>NUCLEOTIDE SEQUENCE [LARGE SCALE GENOMIC DNA]</scope>
    <source>
        <strain evidence="2 3">LX20W</strain>
    </source>
</reference>
<dbReference type="Gene3D" id="2.30.30.40">
    <property type="entry name" value="SH3 Domains"/>
    <property type="match status" value="1"/>
</dbReference>